<sequence length="248" mass="28320">MGADGGTIAKRQDILSLHSNSVSSFKQKGDDNEETLLKSCAISSLPLYTKSNDPIVGDYKGRLYLKEKIIEYLLESKTDKSKIRPSFKYVKSLKDLCPVYIKWTETAQGEHNIECPITKESKTTKVEYVYLRPCGCVMSHKGLKELNKHIKMDSGPVESRCPTCSKKFHFDYDVVIINPLNKEDIDLYNEKNYRYLRNELRLSHSSIPLKKDNKANGVGTSSKKRKQDQKPVNDLEKKQKTNPILALK</sequence>
<feature type="region of interest" description="Disordered" evidence="2">
    <location>
        <begin position="207"/>
        <end position="248"/>
    </location>
</feature>
<gene>
    <name evidence="3" type="ORF">J8A68_005425</name>
</gene>
<dbReference type="RefSeq" id="XP_049261286.1">
    <property type="nucleotide sequence ID" value="XM_049409490.1"/>
</dbReference>
<keyword evidence="4" id="KW-1185">Reference proteome</keyword>
<dbReference type="Proteomes" id="UP000694255">
    <property type="component" value="Unassembled WGS sequence"/>
</dbReference>
<evidence type="ECO:0000313" key="3">
    <source>
        <dbReference type="EMBL" id="KAG7661053.1"/>
    </source>
</evidence>
<proteinExistence type="inferred from homology"/>
<comment type="caution">
    <text evidence="3">The sequence shown here is derived from an EMBL/GenBank/DDBJ whole genome shotgun (WGS) entry which is preliminary data.</text>
</comment>
<comment type="similarity">
    <text evidence="1">Belongs to the rtf2 family.</text>
</comment>
<dbReference type="GO" id="GO:0005634">
    <property type="term" value="C:nucleus"/>
    <property type="evidence" value="ECO:0007669"/>
    <property type="project" value="TreeGrafter"/>
</dbReference>
<feature type="compositionally biased region" description="Basic and acidic residues" evidence="2">
    <location>
        <begin position="228"/>
        <end position="239"/>
    </location>
</feature>
<dbReference type="AlphaFoldDB" id="A0A8J5UED3"/>
<dbReference type="Pfam" id="PF04641">
    <property type="entry name" value="Rtf2"/>
    <property type="match status" value="1"/>
</dbReference>
<reference evidence="3 4" key="1">
    <citation type="journal article" date="2021" name="DNA Res.">
        <title>Genome analysis of Candida subhashii reveals its hybrid nature and dual mitochondrial genome conformations.</title>
        <authorList>
            <person name="Mixao V."/>
            <person name="Hegedusova E."/>
            <person name="Saus E."/>
            <person name="Pryszcz L.P."/>
            <person name="Cillingova A."/>
            <person name="Nosek J."/>
            <person name="Gabaldon T."/>
        </authorList>
    </citation>
    <scope>NUCLEOTIDE SEQUENCE [LARGE SCALE GENOMIC DNA]</scope>
    <source>
        <strain evidence="3 4">CBS 10753</strain>
    </source>
</reference>
<protein>
    <submittedName>
        <fullName evidence="3">Rtf2</fullName>
    </submittedName>
</protein>
<dbReference type="OrthoDB" id="247013at2759"/>
<evidence type="ECO:0000256" key="2">
    <source>
        <dbReference type="SAM" id="MobiDB-lite"/>
    </source>
</evidence>
<evidence type="ECO:0000313" key="4">
    <source>
        <dbReference type="Proteomes" id="UP000694255"/>
    </source>
</evidence>
<name>A0A8J5UED3_9ASCO</name>
<organism evidence="3 4">
    <name type="scientific">[Candida] subhashii</name>
    <dbReference type="NCBI Taxonomy" id="561895"/>
    <lineage>
        <taxon>Eukaryota</taxon>
        <taxon>Fungi</taxon>
        <taxon>Dikarya</taxon>
        <taxon>Ascomycota</taxon>
        <taxon>Saccharomycotina</taxon>
        <taxon>Pichiomycetes</taxon>
        <taxon>Debaryomycetaceae</taxon>
        <taxon>Spathaspora</taxon>
    </lineage>
</organism>
<dbReference type="EMBL" id="JAGSYN010000270">
    <property type="protein sequence ID" value="KAG7661053.1"/>
    <property type="molecule type" value="Genomic_DNA"/>
</dbReference>
<dbReference type="InterPro" id="IPR027799">
    <property type="entry name" value="Rtf2_RING-finger"/>
</dbReference>
<dbReference type="CDD" id="cd16653">
    <property type="entry name" value="RING-like_Rtf2"/>
    <property type="match status" value="1"/>
</dbReference>
<accession>A0A8J5UED3</accession>
<dbReference type="GeneID" id="73472225"/>
<evidence type="ECO:0000256" key="1">
    <source>
        <dbReference type="ARBA" id="ARBA00009885"/>
    </source>
</evidence>
<dbReference type="PANTHER" id="PTHR12775:SF0">
    <property type="entry name" value="REPLICATION TERMINATION FACTOR 2"/>
    <property type="match status" value="1"/>
</dbReference>
<dbReference type="GO" id="GO:0006274">
    <property type="term" value="P:DNA replication termination"/>
    <property type="evidence" value="ECO:0007669"/>
    <property type="project" value="TreeGrafter"/>
</dbReference>
<dbReference type="InterPro" id="IPR006735">
    <property type="entry name" value="Rtf2"/>
</dbReference>
<dbReference type="PANTHER" id="PTHR12775">
    <property type="entry name" value="PROTEIN C20ORF43 HOMOLOG"/>
    <property type="match status" value="1"/>
</dbReference>